<reference evidence="1 2" key="1">
    <citation type="submission" date="2021-07" db="EMBL/GenBank/DDBJ databases">
        <authorList>
            <person name="Palmer J.M."/>
        </authorList>
    </citation>
    <scope>NUCLEOTIDE SEQUENCE [LARGE SCALE GENOMIC DNA]</scope>
    <source>
        <strain evidence="1 2">AT_MEX2019</strain>
        <tissue evidence="1">Muscle</tissue>
    </source>
</reference>
<dbReference type="Proteomes" id="UP001345963">
    <property type="component" value="Unassembled WGS sequence"/>
</dbReference>
<organism evidence="1 2">
    <name type="scientific">Ataeniobius toweri</name>
    <dbReference type="NCBI Taxonomy" id="208326"/>
    <lineage>
        <taxon>Eukaryota</taxon>
        <taxon>Metazoa</taxon>
        <taxon>Chordata</taxon>
        <taxon>Craniata</taxon>
        <taxon>Vertebrata</taxon>
        <taxon>Euteleostomi</taxon>
        <taxon>Actinopterygii</taxon>
        <taxon>Neopterygii</taxon>
        <taxon>Teleostei</taxon>
        <taxon>Neoteleostei</taxon>
        <taxon>Acanthomorphata</taxon>
        <taxon>Ovalentaria</taxon>
        <taxon>Atherinomorphae</taxon>
        <taxon>Cyprinodontiformes</taxon>
        <taxon>Goodeidae</taxon>
        <taxon>Ataeniobius</taxon>
    </lineage>
</organism>
<name>A0ABU7BVQ0_9TELE</name>
<accession>A0ABU7BVQ0</accession>
<evidence type="ECO:0000313" key="1">
    <source>
        <dbReference type="EMBL" id="MED6253449.1"/>
    </source>
</evidence>
<sequence>MRSRPITRKARNLFPNLQRGKLGYILALNLFRMVYSVMLLNGNQGNNNVTDIIYCFDVSIINLQKLQAQTKEKKVTVYKLCTTNSSQMFTSLPTLEVLSRVVHLDDKTTLRIN</sequence>
<dbReference type="EMBL" id="JAHUTI010066823">
    <property type="protein sequence ID" value="MED6253449.1"/>
    <property type="molecule type" value="Genomic_DNA"/>
</dbReference>
<gene>
    <name evidence="1" type="ORF">ATANTOWER_029805</name>
</gene>
<protein>
    <submittedName>
        <fullName evidence="1">Uncharacterized protein</fullName>
    </submittedName>
</protein>
<evidence type="ECO:0000313" key="2">
    <source>
        <dbReference type="Proteomes" id="UP001345963"/>
    </source>
</evidence>
<comment type="caution">
    <text evidence="1">The sequence shown here is derived from an EMBL/GenBank/DDBJ whole genome shotgun (WGS) entry which is preliminary data.</text>
</comment>
<keyword evidence="2" id="KW-1185">Reference proteome</keyword>
<proteinExistence type="predicted"/>